<gene>
    <name evidence="1" type="ORF">FRX31_003832</name>
</gene>
<reference evidence="1 2" key="1">
    <citation type="submission" date="2020-06" db="EMBL/GenBank/DDBJ databases">
        <title>Transcriptomic and genomic resources for Thalictrum thalictroides and T. hernandezii: Facilitating candidate gene discovery in an emerging model plant lineage.</title>
        <authorList>
            <person name="Arias T."/>
            <person name="Riano-Pachon D.M."/>
            <person name="Di Stilio V.S."/>
        </authorList>
    </citation>
    <scope>NUCLEOTIDE SEQUENCE [LARGE SCALE GENOMIC DNA]</scope>
    <source>
        <strain evidence="2">cv. WT478/WT964</strain>
        <tissue evidence="1">Leaves</tissue>
    </source>
</reference>
<protein>
    <submittedName>
        <fullName evidence="1">Uncharacterized protein</fullName>
    </submittedName>
</protein>
<keyword evidence="2" id="KW-1185">Reference proteome</keyword>
<dbReference type="AlphaFoldDB" id="A0A7J6X9W5"/>
<proteinExistence type="predicted"/>
<comment type="caution">
    <text evidence="1">The sequence shown here is derived from an EMBL/GenBank/DDBJ whole genome shotgun (WGS) entry which is preliminary data.</text>
</comment>
<dbReference type="Proteomes" id="UP000554482">
    <property type="component" value="Unassembled WGS sequence"/>
</dbReference>
<sequence>MSDLSLCSIFLFIVHSDQFHEPNFFCARYVYFECAHVIGLKGLHVEGPAGLKLFVIYAWCSILIAIEEEFVISGSIGIAAAMKQNVMTMAAKVVMVSMAMLFFGASKWVSHFINKEFYFHDYNHALRETWVIYTSICTPERESIPVVYILLLKVGGGYLRQNINCL</sequence>
<evidence type="ECO:0000313" key="1">
    <source>
        <dbReference type="EMBL" id="KAF5206581.1"/>
    </source>
</evidence>
<evidence type="ECO:0000313" key="2">
    <source>
        <dbReference type="Proteomes" id="UP000554482"/>
    </source>
</evidence>
<organism evidence="1 2">
    <name type="scientific">Thalictrum thalictroides</name>
    <name type="common">Rue-anemone</name>
    <name type="synonym">Anemone thalictroides</name>
    <dbReference type="NCBI Taxonomy" id="46969"/>
    <lineage>
        <taxon>Eukaryota</taxon>
        <taxon>Viridiplantae</taxon>
        <taxon>Streptophyta</taxon>
        <taxon>Embryophyta</taxon>
        <taxon>Tracheophyta</taxon>
        <taxon>Spermatophyta</taxon>
        <taxon>Magnoliopsida</taxon>
        <taxon>Ranunculales</taxon>
        <taxon>Ranunculaceae</taxon>
        <taxon>Thalictroideae</taxon>
        <taxon>Thalictrum</taxon>
    </lineage>
</organism>
<dbReference type="EMBL" id="JABWDY010002534">
    <property type="protein sequence ID" value="KAF5206581.1"/>
    <property type="molecule type" value="Genomic_DNA"/>
</dbReference>
<name>A0A7J6X9W5_THATH</name>
<accession>A0A7J6X9W5</accession>